<keyword evidence="2" id="KW-1133">Transmembrane helix</keyword>
<organism evidence="3 4">
    <name type="scientific">Nephila pilipes</name>
    <name type="common">Giant wood spider</name>
    <name type="synonym">Nephila maculata</name>
    <dbReference type="NCBI Taxonomy" id="299642"/>
    <lineage>
        <taxon>Eukaryota</taxon>
        <taxon>Metazoa</taxon>
        <taxon>Ecdysozoa</taxon>
        <taxon>Arthropoda</taxon>
        <taxon>Chelicerata</taxon>
        <taxon>Arachnida</taxon>
        <taxon>Araneae</taxon>
        <taxon>Araneomorphae</taxon>
        <taxon>Entelegynae</taxon>
        <taxon>Araneoidea</taxon>
        <taxon>Nephilidae</taxon>
        <taxon>Nephila</taxon>
    </lineage>
</organism>
<proteinExistence type="predicted"/>
<accession>A0A8X6NVX8</accession>
<dbReference type="Proteomes" id="UP000887013">
    <property type="component" value="Unassembled WGS sequence"/>
</dbReference>
<feature type="region of interest" description="Disordered" evidence="1">
    <location>
        <begin position="1"/>
        <end position="26"/>
    </location>
</feature>
<keyword evidence="2" id="KW-0812">Transmembrane</keyword>
<protein>
    <submittedName>
        <fullName evidence="3">Uncharacterized protein</fullName>
    </submittedName>
</protein>
<keyword evidence="4" id="KW-1185">Reference proteome</keyword>
<feature type="transmembrane region" description="Helical" evidence="2">
    <location>
        <begin position="46"/>
        <end position="65"/>
    </location>
</feature>
<gene>
    <name evidence="3" type="ORF">NPIL_130931</name>
</gene>
<name>A0A8X6NVX8_NEPPI</name>
<dbReference type="EMBL" id="BMAW01108515">
    <property type="protein sequence ID" value="GFT34475.1"/>
    <property type="molecule type" value="Genomic_DNA"/>
</dbReference>
<evidence type="ECO:0000256" key="1">
    <source>
        <dbReference type="SAM" id="MobiDB-lite"/>
    </source>
</evidence>
<sequence>MVQQEINSVEEREVLPKNTDSNSPTGYRLKEMQGDTLCTHTSQKKGFGLTTALLCGFLLIACYAAPRPHGRHSLMASLPHLCPLFLA</sequence>
<dbReference type="AlphaFoldDB" id="A0A8X6NVX8"/>
<evidence type="ECO:0000256" key="2">
    <source>
        <dbReference type="SAM" id="Phobius"/>
    </source>
</evidence>
<evidence type="ECO:0000313" key="4">
    <source>
        <dbReference type="Proteomes" id="UP000887013"/>
    </source>
</evidence>
<reference evidence="3" key="1">
    <citation type="submission" date="2020-08" db="EMBL/GenBank/DDBJ databases">
        <title>Multicomponent nature underlies the extraordinary mechanical properties of spider dragline silk.</title>
        <authorList>
            <person name="Kono N."/>
            <person name="Nakamura H."/>
            <person name="Mori M."/>
            <person name="Yoshida Y."/>
            <person name="Ohtoshi R."/>
            <person name="Malay A.D."/>
            <person name="Moran D.A.P."/>
            <person name="Tomita M."/>
            <person name="Numata K."/>
            <person name="Arakawa K."/>
        </authorList>
    </citation>
    <scope>NUCLEOTIDE SEQUENCE</scope>
</reference>
<keyword evidence="2" id="KW-0472">Membrane</keyword>
<evidence type="ECO:0000313" key="3">
    <source>
        <dbReference type="EMBL" id="GFT34475.1"/>
    </source>
</evidence>
<comment type="caution">
    <text evidence="3">The sequence shown here is derived from an EMBL/GenBank/DDBJ whole genome shotgun (WGS) entry which is preliminary data.</text>
</comment>